<feature type="compositionally biased region" description="Basic residues" evidence="1">
    <location>
        <begin position="326"/>
        <end position="335"/>
    </location>
</feature>
<feature type="region of interest" description="Disordered" evidence="1">
    <location>
        <begin position="86"/>
        <end position="175"/>
    </location>
</feature>
<evidence type="ECO:0000313" key="2">
    <source>
        <dbReference type="EMBL" id="TVY81809.1"/>
    </source>
</evidence>
<reference evidence="2 3" key="1">
    <citation type="submission" date="2018-05" db="EMBL/GenBank/DDBJ databases">
        <title>Genome sequencing and assembly of the regulated plant pathogen Lachnellula willkommii and related sister species for the development of diagnostic species identification markers.</title>
        <authorList>
            <person name="Giroux E."/>
            <person name="Bilodeau G."/>
        </authorList>
    </citation>
    <scope>NUCLEOTIDE SEQUENCE [LARGE SCALE GENOMIC DNA]</scope>
    <source>
        <strain evidence="2 3">CBS 268.59</strain>
    </source>
</reference>
<feature type="region of interest" description="Disordered" evidence="1">
    <location>
        <begin position="285"/>
        <end position="352"/>
    </location>
</feature>
<dbReference type="Proteomes" id="UP000469558">
    <property type="component" value="Unassembled WGS sequence"/>
</dbReference>
<organism evidence="2 3">
    <name type="scientific">Lachnellula suecica</name>
    <dbReference type="NCBI Taxonomy" id="602035"/>
    <lineage>
        <taxon>Eukaryota</taxon>
        <taxon>Fungi</taxon>
        <taxon>Dikarya</taxon>
        <taxon>Ascomycota</taxon>
        <taxon>Pezizomycotina</taxon>
        <taxon>Leotiomycetes</taxon>
        <taxon>Helotiales</taxon>
        <taxon>Lachnaceae</taxon>
        <taxon>Lachnellula</taxon>
    </lineage>
</organism>
<feature type="region of interest" description="Disordered" evidence="1">
    <location>
        <begin position="532"/>
        <end position="563"/>
    </location>
</feature>
<comment type="caution">
    <text evidence="2">The sequence shown here is derived from an EMBL/GenBank/DDBJ whole genome shotgun (WGS) entry which is preliminary data.</text>
</comment>
<proteinExistence type="predicted"/>
<protein>
    <submittedName>
        <fullName evidence="2">Uncharacterized protein</fullName>
    </submittedName>
</protein>
<name>A0A8T9C7S1_9HELO</name>
<feature type="compositionally biased region" description="Basic residues" evidence="1">
    <location>
        <begin position="86"/>
        <end position="95"/>
    </location>
</feature>
<dbReference type="OrthoDB" id="5428259at2759"/>
<feature type="compositionally biased region" description="Low complexity" evidence="1">
    <location>
        <begin position="551"/>
        <end position="563"/>
    </location>
</feature>
<feature type="region of interest" description="Disordered" evidence="1">
    <location>
        <begin position="399"/>
        <end position="458"/>
    </location>
</feature>
<feature type="compositionally biased region" description="Low complexity" evidence="1">
    <location>
        <begin position="434"/>
        <end position="445"/>
    </location>
</feature>
<gene>
    <name evidence="2" type="ORF">LSUE1_G002990</name>
</gene>
<evidence type="ECO:0000256" key="1">
    <source>
        <dbReference type="SAM" id="MobiDB-lite"/>
    </source>
</evidence>
<evidence type="ECO:0000313" key="3">
    <source>
        <dbReference type="Proteomes" id="UP000469558"/>
    </source>
</evidence>
<sequence>MPPKIKPECTVPLHCSLCPKNPNFSDISHLLTHLSSKSHLANLFKLRIRSQGEEEAKEKLENFEFWYSQNNLDVLLSDRLAIKDHKNAKKEKRNRASNASRGSVKKEENAAESTLDRTPVFRAPVPRMHRWNGDSEPTDEDWGQNSLYDTPTSRRQVPNFTEDETPRQSRSMLDPKLNPSRFEILIFIATMSPTMLTYHNRLKTPSKASVKKSSKNADKVPESAQLKGILWPGMDLFDSATPDMKRMRNQRKDSNVMRQMMATSAEIEPAEISYFADGEFRGSRDIFGPLSGENSPVKEPSPKKPRRSRKPTFSDLSVNAPVPRSRASRGRRSAKGKSPEKRQPPMHDSAPAAGLLLRPAPILNPLAPAPSFGQAFAPTLEEDDEFKMTVGEVKKKRNFGVFQDGPGESPSDQTESSLEDHRFDFPNHGLPLFPNNSTATSHTSPTPAPKHVSGRSQSGFGKENMQHLMHSRHPASYPSHVYPPQVFYNPSFNPLYNHAYAGSFGYGDHHNFHELKAPIGLHQNFYPDFKQTTQPSRAAQPKIQPGNATISSESSSGSAINDL</sequence>
<keyword evidence="3" id="KW-1185">Reference proteome</keyword>
<accession>A0A8T9C7S1</accession>
<feature type="compositionally biased region" description="Polar residues" evidence="1">
    <location>
        <begin position="143"/>
        <end position="159"/>
    </location>
</feature>
<dbReference type="AlphaFoldDB" id="A0A8T9C7S1"/>
<dbReference type="EMBL" id="QGMK01000420">
    <property type="protein sequence ID" value="TVY81809.1"/>
    <property type="molecule type" value="Genomic_DNA"/>
</dbReference>